<feature type="region of interest" description="Disordered" evidence="1">
    <location>
        <begin position="162"/>
        <end position="190"/>
    </location>
</feature>
<name>A0A975G5D2_9BACT</name>
<gene>
    <name evidence="3" type="ORF">KBB96_10380</name>
</gene>
<evidence type="ECO:0000256" key="1">
    <source>
        <dbReference type="SAM" id="MobiDB-lite"/>
    </source>
</evidence>
<organism evidence="3 4">
    <name type="scientific">Luteolibacter ambystomatis</name>
    <dbReference type="NCBI Taxonomy" id="2824561"/>
    <lineage>
        <taxon>Bacteria</taxon>
        <taxon>Pseudomonadati</taxon>
        <taxon>Verrucomicrobiota</taxon>
        <taxon>Verrucomicrobiia</taxon>
        <taxon>Verrucomicrobiales</taxon>
        <taxon>Verrucomicrobiaceae</taxon>
        <taxon>Luteolibacter</taxon>
    </lineage>
</organism>
<feature type="chain" id="PRO_5038067519" description="DUF995 domain-containing protein" evidence="2">
    <location>
        <begin position="19"/>
        <end position="190"/>
    </location>
</feature>
<dbReference type="RefSeq" id="WP_211629302.1">
    <property type="nucleotide sequence ID" value="NZ_CP073100.1"/>
</dbReference>
<proteinExistence type="predicted"/>
<protein>
    <recommendedName>
        <fullName evidence="5">DUF995 domain-containing protein</fullName>
    </recommendedName>
</protein>
<feature type="signal peptide" evidence="2">
    <location>
        <begin position="1"/>
        <end position="18"/>
    </location>
</feature>
<accession>A0A975G5D2</accession>
<dbReference type="Proteomes" id="UP000676169">
    <property type="component" value="Chromosome"/>
</dbReference>
<reference evidence="3" key="1">
    <citation type="submission" date="2021-04" db="EMBL/GenBank/DDBJ databases">
        <title>Luteolibacter sp. 32A isolated from the skin of an Anderson's salamander (Ambystoma andersonii).</title>
        <authorList>
            <person name="Spergser J."/>
            <person name="Busse H.-J."/>
        </authorList>
    </citation>
    <scope>NUCLEOTIDE SEQUENCE</scope>
    <source>
        <strain evidence="3">32A</strain>
    </source>
</reference>
<dbReference type="KEGG" id="lamb:KBB96_10380"/>
<evidence type="ECO:0000313" key="4">
    <source>
        <dbReference type="Proteomes" id="UP000676169"/>
    </source>
</evidence>
<dbReference type="EMBL" id="CP073100">
    <property type="protein sequence ID" value="QUE49278.1"/>
    <property type="molecule type" value="Genomic_DNA"/>
</dbReference>
<evidence type="ECO:0000313" key="3">
    <source>
        <dbReference type="EMBL" id="QUE49278.1"/>
    </source>
</evidence>
<sequence>MRRYLALGLIGISSLAIAAPEPVELATLRTAYAQKLEALIKSETAKGNIDGAVLVRDELAKVRSGGTVEPAGAKTGVVVSAVIAMEKSPFYGSFWQKNDSTLEFHKDGTWKHDYKGSVMTGKWETTGDARLISLTNWNNNPDLVFVLSKDGSVCRRSADGYSYNRQPGAGSPAATAPAGGGSSNPFGNVR</sequence>
<evidence type="ECO:0000256" key="2">
    <source>
        <dbReference type="SAM" id="SignalP"/>
    </source>
</evidence>
<feature type="compositionally biased region" description="Low complexity" evidence="1">
    <location>
        <begin position="167"/>
        <end position="177"/>
    </location>
</feature>
<evidence type="ECO:0008006" key="5">
    <source>
        <dbReference type="Google" id="ProtNLM"/>
    </source>
</evidence>
<keyword evidence="4" id="KW-1185">Reference proteome</keyword>
<keyword evidence="2" id="KW-0732">Signal</keyword>
<dbReference type="AlphaFoldDB" id="A0A975G5D2"/>